<feature type="signal peptide" evidence="5">
    <location>
        <begin position="1"/>
        <end position="27"/>
    </location>
</feature>
<dbReference type="PROSITE" id="PS51318">
    <property type="entry name" value="TAT"/>
    <property type="match status" value="1"/>
</dbReference>
<dbReference type="EMBL" id="FRFE01000012">
    <property type="protein sequence ID" value="SHO48984.1"/>
    <property type="molecule type" value="Genomic_DNA"/>
</dbReference>
<dbReference type="SUPFAM" id="SSF49367">
    <property type="entry name" value="Superoxide reductase-like"/>
    <property type="match status" value="1"/>
</dbReference>
<feature type="chain" id="PRO_5012726339" evidence="5">
    <location>
        <begin position="28"/>
        <end position="134"/>
    </location>
</feature>
<dbReference type="Pfam" id="PF01880">
    <property type="entry name" value="Desulfoferrodox"/>
    <property type="match status" value="1"/>
</dbReference>
<dbReference type="STRING" id="1121416.SAMN02745220_02585"/>
<evidence type="ECO:0000256" key="3">
    <source>
        <dbReference type="ARBA" id="ARBA00023002"/>
    </source>
</evidence>
<evidence type="ECO:0000259" key="6">
    <source>
        <dbReference type="Pfam" id="PF01880"/>
    </source>
</evidence>
<keyword evidence="4" id="KW-0408">Iron</keyword>
<evidence type="ECO:0000313" key="8">
    <source>
        <dbReference type="Proteomes" id="UP000184603"/>
    </source>
</evidence>
<dbReference type="GO" id="GO:0005506">
    <property type="term" value="F:iron ion binding"/>
    <property type="evidence" value="ECO:0007669"/>
    <property type="project" value="InterPro"/>
</dbReference>
<evidence type="ECO:0000256" key="5">
    <source>
        <dbReference type="SAM" id="SignalP"/>
    </source>
</evidence>
<dbReference type="GO" id="GO:0030313">
    <property type="term" value="C:cell envelope"/>
    <property type="evidence" value="ECO:0007669"/>
    <property type="project" value="UniProtKB-SubCell"/>
</dbReference>
<dbReference type="InterPro" id="IPR002742">
    <property type="entry name" value="Desulfoferrodoxin_Fe-bd_dom"/>
</dbReference>
<keyword evidence="4" id="KW-0411">Iron-sulfur</keyword>
<comment type="subcellular location">
    <subcellularLocation>
        <location evidence="1">Cell envelope</location>
    </subcellularLocation>
</comment>
<keyword evidence="5" id="KW-0732">Signal</keyword>
<dbReference type="Pfam" id="PF10518">
    <property type="entry name" value="TAT_signal"/>
    <property type="match status" value="1"/>
</dbReference>
<dbReference type="InterPro" id="IPR006311">
    <property type="entry name" value="TAT_signal"/>
</dbReference>
<dbReference type="AlphaFoldDB" id="A0A1M7Y8M0"/>
<keyword evidence="3" id="KW-0560">Oxidoreductase</keyword>
<evidence type="ECO:0000256" key="1">
    <source>
        <dbReference type="ARBA" id="ARBA00004196"/>
    </source>
</evidence>
<protein>
    <submittedName>
        <fullName evidence="7">Superoxide reductase</fullName>
    </submittedName>
</protein>
<sequence>MNDRRDFLKAAAAVSLVTLTSGQMAFASEGSAYTNIIYTKDNPGKWAGKEGSHAPQVTVTGSTVAIMTKHPMSSDHFIVRHTLVLEDGTFVNAMTFTPTDKPESAFDLPPGYKGKIYVTSFCNLHDFWLTEEMV</sequence>
<dbReference type="Proteomes" id="UP000184603">
    <property type="component" value="Unassembled WGS sequence"/>
</dbReference>
<dbReference type="NCBIfam" id="TIGR01409">
    <property type="entry name" value="TAT_signal_seq"/>
    <property type="match status" value="1"/>
</dbReference>
<evidence type="ECO:0000313" key="7">
    <source>
        <dbReference type="EMBL" id="SHO48984.1"/>
    </source>
</evidence>
<evidence type="ECO:0000256" key="4">
    <source>
        <dbReference type="ARBA" id="ARBA00023014"/>
    </source>
</evidence>
<dbReference type="InterPro" id="IPR036073">
    <property type="entry name" value="Desulfoferrodoxin_Fe-bd_dom_sf"/>
</dbReference>
<evidence type="ECO:0000256" key="2">
    <source>
        <dbReference type="ARBA" id="ARBA00011771"/>
    </source>
</evidence>
<dbReference type="RefSeq" id="WP_073613877.1">
    <property type="nucleotide sequence ID" value="NZ_FRFE01000012.1"/>
</dbReference>
<name>A0A1M7Y8M0_9BACT</name>
<accession>A0A1M7Y8M0</accession>
<organism evidence="7 8">
    <name type="scientific">Desulfopila aestuarii DSM 18488</name>
    <dbReference type="NCBI Taxonomy" id="1121416"/>
    <lineage>
        <taxon>Bacteria</taxon>
        <taxon>Pseudomonadati</taxon>
        <taxon>Thermodesulfobacteriota</taxon>
        <taxon>Desulfobulbia</taxon>
        <taxon>Desulfobulbales</taxon>
        <taxon>Desulfocapsaceae</taxon>
        <taxon>Desulfopila</taxon>
    </lineage>
</organism>
<dbReference type="GO" id="GO:0016491">
    <property type="term" value="F:oxidoreductase activity"/>
    <property type="evidence" value="ECO:0007669"/>
    <property type="project" value="UniProtKB-KW"/>
</dbReference>
<keyword evidence="4" id="KW-0479">Metal-binding</keyword>
<dbReference type="Gene3D" id="2.60.40.730">
    <property type="entry name" value="SOR catalytic domain"/>
    <property type="match status" value="1"/>
</dbReference>
<dbReference type="OrthoDB" id="5464974at2"/>
<reference evidence="7 8" key="1">
    <citation type="submission" date="2016-12" db="EMBL/GenBank/DDBJ databases">
        <authorList>
            <person name="Song W.-J."/>
            <person name="Kurnit D.M."/>
        </authorList>
    </citation>
    <scope>NUCLEOTIDE SEQUENCE [LARGE SCALE GENOMIC DNA]</scope>
    <source>
        <strain evidence="7 8">DSM 18488</strain>
    </source>
</reference>
<proteinExistence type="predicted"/>
<dbReference type="InterPro" id="IPR019546">
    <property type="entry name" value="TAT_signal_bac_arc"/>
</dbReference>
<keyword evidence="8" id="KW-1185">Reference proteome</keyword>
<gene>
    <name evidence="7" type="ORF">SAMN02745220_02585</name>
</gene>
<feature type="domain" description="Desulfoferrodoxin ferrous iron-binding" evidence="6">
    <location>
        <begin position="64"/>
        <end position="129"/>
    </location>
</feature>
<dbReference type="GO" id="GO:0051536">
    <property type="term" value="F:iron-sulfur cluster binding"/>
    <property type="evidence" value="ECO:0007669"/>
    <property type="project" value="UniProtKB-KW"/>
</dbReference>
<comment type="subunit">
    <text evidence="2">Heterodimer of a large and a small subunit.</text>
</comment>